<dbReference type="Proteomes" id="UP000546007">
    <property type="component" value="Unassembled WGS sequence"/>
</dbReference>
<reference evidence="1 2" key="1">
    <citation type="submission" date="2020-08" db="EMBL/GenBank/DDBJ databases">
        <title>Genomic Encyclopedia of Type Strains, Phase IV (KMG-IV): sequencing the most valuable type-strain genomes for metagenomic binning, comparative biology and taxonomic classification.</title>
        <authorList>
            <person name="Goeker M."/>
        </authorList>
    </citation>
    <scope>NUCLEOTIDE SEQUENCE [LARGE SCALE GENOMIC DNA]</scope>
    <source>
        <strain evidence="1 2">DSM 105721</strain>
    </source>
</reference>
<evidence type="ECO:0000313" key="2">
    <source>
        <dbReference type="Proteomes" id="UP000546007"/>
    </source>
</evidence>
<evidence type="ECO:0000313" key="1">
    <source>
        <dbReference type="EMBL" id="MBB4025319.1"/>
    </source>
</evidence>
<protein>
    <recommendedName>
        <fullName evidence="3">DUF4374 domain-containing protein</fullName>
    </recommendedName>
</protein>
<sequence>MIGGVIMKKYTSIKVIILLFVFGLTACLDDEGNYNYADLGNFYVDTVGIQHTYTIKQFSSFALTPKFIYDGDKSVLKYKWELYKSDEPYIGPSSYGTGYSHDYTRDDYPDYTISTERELDVKIEAIPGAYYLVFTATDTTSGLKTTMDWRLTVEGVIGSGLAVLYKNAGRSDIDIVYSPLFNGSLTETSYNRNTYSTVNPTRPLTGEPKELVSAIYASYDLYYLYMTSGEDVVRLSSIDMSIADEFDGLFAGKIPAVKDLNGIFVRNYNTFFINNGVAYKANSGGLQLTPMAMKNDDYYAVAGNTTWQVNSLFYDGLHRRFIFSKMWSAEIDPVINSAAHFDFGNVGKDLIHWSNGYWQSDNQINYCFFKNPVDDGKRYMYVFVADKSTASAYTSKCAMDISACPDIALANSFATGERGPVVFYATDANVYRMNYNVDDATSSATAVWTPAAGEVITRIEFFKNAGLNLENSTKDKYLLVATYNSSGKGKIYVIESDISSGVLGAEPVAVYEFDGRIADFDFIAQ</sequence>
<keyword evidence="2" id="KW-1185">Reference proteome</keyword>
<name>A0A7W6HVV7_9BACT</name>
<comment type="caution">
    <text evidence="1">The sequence shown here is derived from an EMBL/GenBank/DDBJ whole genome shotgun (WGS) entry which is preliminary data.</text>
</comment>
<proteinExistence type="predicted"/>
<dbReference type="RefSeq" id="WP_124315758.1">
    <property type="nucleotide sequence ID" value="NZ_CAUGZH010000010.1"/>
</dbReference>
<dbReference type="OrthoDB" id="1094682at2"/>
<dbReference type="EMBL" id="JACIES010000002">
    <property type="protein sequence ID" value="MBB4025319.1"/>
    <property type="molecule type" value="Genomic_DNA"/>
</dbReference>
<accession>A0A7W6HVV7</accession>
<gene>
    <name evidence="1" type="ORF">GGR14_001091</name>
</gene>
<dbReference type="GeneID" id="93099464"/>
<dbReference type="AlphaFoldDB" id="A0A7W6HVV7"/>
<dbReference type="InterPro" id="IPR032183">
    <property type="entry name" value="PKD-like"/>
</dbReference>
<evidence type="ECO:0008006" key="3">
    <source>
        <dbReference type="Google" id="ProtNLM"/>
    </source>
</evidence>
<dbReference type="Pfam" id="PF16407">
    <property type="entry name" value="PKD_2"/>
    <property type="match status" value="1"/>
</dbReference>
<organism evidence="1 2">
    <name type="scientific">Butyricimonas faecihominis</name>
    <dbReference type="NCBI Taxonomy" id="1472416"/>
    <lineage>
        <taxon>Bacteria</taxon>
        <taxon>Pseudomonadati</taxon>
        <taxon>Bacteroidota</taxon>
        <taxon>Bacteroidia</taxon>
        <taxon>Bacteroidales</taxon>
        <taxon>Odoribacteraceae</taxon>
        <taxon>Butyricimonas</taxon>
    </lineage>
</organism>